<proteinExistence type="predicted"/>
<dbReference type="Pfam" id="PF13207">
    <property type="entry name" value="AAA_17"/>
    <property type="match status" value="1"/>
</dbReference>
<accession>A0AAD6G8J1</accession>
<gene>
    <name evidence="1" type="ORF">N7494_013155</name>
</gene>
<dbReference type="AlphaFoldDB" id="A0AAD6G8J1"/>
<keyword evidence="2" id="KW-1185">Reference proteome</keyword>
<evidence type="ECO:0000313" key="1">
    <source>
        <dbReference type="EMBL" id="KAJ5522969.1"/>
    </source>
</evidence>
<organism evidence="1 2">
    <name type="scientific">Penicillium frequentans</name>
    <dbReference type="NCBI Taxonomy" id="3151616"/>
    <lineage>
        <taxon>Eukaryota</taxon>
        <taxon>Fungi</taxon>
        <taxon>Dikarya</taxon>
        <taxon>Ascomycota</taxon>
        <taxon>Pezizomycotina</taxon>
        <taxon>Eurotiomycetes</taxon>
        <taxon>Eurotiomycetidae</taxon>
        <taxon>Eurotiales</taxon>
        <taxon>Aspergillaceae</taxon>
        <taxon>Penicillium</taxon>
    </lineage>
</organism>
<dbReference type="Gene3D" id="3.40.50.300">
    <property type="entry name" value="P-loop containing nucleotide triphosphate hydrolases"/>
    <property type="match status" value="1"/>
</dbReference>
<sequence length="301" mass="33989">MKSNQPCCDSVGDYTQTSLVSLENPKPVVIGLYGLPGSGKSFLWGLERFQSLKAEEKNEYRERAIAKIKQDCYNSGKSAIVAGHALFWDEEKETGDFICTQADLKTYTHILYLDVPAEKIAKYRANDLGRCRPAVSVAHLTRWQRAEKDHLRDVCRSYDIIFMVITPHHASTSKLIPLIHDFRRHTEDLNTTLAEQQMDKIMSGGTETPETVLVFDADKTLAPQDSGEMFWEQVSSASAEEDERFPLKKLFSGPLKYSYSAFRQATILCEEIIDEEDYNSCCGTPPPASFSPSEWVRGRPS</sequence>
<evidence type="ECO:0000313" key="2">
    <source>
        <dbReference type="Proteomes" id="UP001220324"/>
    </source>
</evidence>
<dbReference type="InterPro" id="IPR027417">
    <property type="entry name" value="P-loop_NTPase"/>
</dbReference>
<comment type="caution">
    <text evidence="1">The sequence shown here is derived from an EMBL/GenBank/DDBJ whole genome shotgun (WGS) entry which is preliminary data.</text>
</comment>
<name>A0AAD6G8J1_9EURO</name>
<dbReference type="Proteomes" id="UP001220324">
    <property type="component" value="Unassembled WGS sequence"/>
</dbReference>
<dbReference type="SUPFAM" id="SSF52540">
    <property type="entry name" value="P-loop containing nucleoside triphosphate hydrolases"/>
    <property type="match status" value="1"/>
</dbReference>
<reference evidence="1 2" key="1">
    <citation type="journal article" date="2023" name="IMA Fungus">
        <title>Comparative genomic study of the Penicillium genus elucidates a diverse pangenome and 15 lateral gene transfer events.</title>
        <authorList>
            <person name="Petersen C."/>
            <person name="Sorensen T."/>
            <person name="Nielsen M.R."/>
            <person name="Sondergaard T.E."/>
            <person name="Sorensen J.L."/>
            <person name="Fitzpatrick D.A."/>
            <person name="Frisvad J.C."/>
            <person name="Nielsen K.L."/>
        </authorList>
    </citation>
    <scope>NUCLEOTIDE SEQUENCE [LARGE SCALE GENOMIC DNA]</scope>
    <source>
        <strain evidence="1 2">IBT 35679</strain>
    </source>
</reference>
<protein>
    <submittedName>
        <fullName evidence="1">Uncharacterized protein</fullName>
    </submittedName>
</protein>
<dbReference type="EMBL" id="JAQIZZ010000010">
    <property type="protein sequence ID" value="KAJ5522969.1"/>
    <property type="molecule type" value="Genomic_DNA"/>
</dbReference>